<keyword evidence="3" id="KW-1185">Reference proteome</keyword>
<gene>
    <name evidence="2" type="ORF">PIB30_055860</name>
</gene>
<organism evidence="2 3">
    <name type="scientific">Stylosanthes scabra</name>
    <dbReference type="NCBI Taxonomy" id="79078"/>
    <lineage>
        <taxon>Eukaryota</taxon>
        <taxon>Viridiplantae</taxon>
        <taxon>Streptophyta</taxon>
        <taxon>Embryophyta</taxon>
        <taxon>Tracheophyta</taxon>
        <taxon>Spermatophyta</taxon>
        <taxon>Magnoliopsida</taxon>
        <taxon>eudicotyledons</taxon>
        <taxon>Gunneridae</taxon>
        <taxon>Pentapetalae</taxon>
        <taxon>rosids</taxon>
        <taxon>fabids</taxon>
        <taxon>Fabales</taxon>
        <taxon>Fabaceae</taxon>
        <taxon>Papilionoideae</taxon>
        <taxon>50 kb inversion clade</taxon>
        <taxon>dalbergioids sensu lato</taxon>
        <taxon>Dalbergieae</taxon>
        <taxon>Pterocarpus clade</taxon>
        <taxon>Stylosanthes</taxon>
    </lineage>
</organism>
<evidence type="ECO:0000256" key="1">
    <source>
        <dbReference type="SAM" id="MobiDB-lite"/>
    </source>
</evidence>
<feature type="region of interest" description="Disordered" evidence="1">
    <location>
        <begin position="21"/>
        <end position="45"/>
    </location>
</feature>
<accession>A0ABU6SJ33</accession>
<reference evidence="2 3" key="1">
    <citation type="journal article" date="2023" name="Plants (Basel)">
        <title>Bridging the Gap: Combining Genomics and Transcriptomics Approaches to Understand Stylosanthes scabra, an Orphan Legume from the Brazilian Caatinga.</title>
        <authorList>
            <person name="Ferreira-Neto J.R.C."/>
            <person name="da Silva M.D."/>
            <person name="Binneck E."/>
            <person name="de Melo N.F."/>
            <person name="da Silva R.H."/>
            <person name="de Melo A.L.T.M."/>
            <person name="Pandolfi V."/>
            <person name="Bustamante F.O."/>
            <person name="Brasileiro-Vidal A.C."/>
            <person name="Benko-Iseppon A.M."/>
        </authorList>
    </citation>
    <scope>NUCLEOTIDE SEQUENCE [LARGE SCALE GENOMIC DNA]</scope>
    <source>
        <tissue evidence="2">Leaves</tissue>
    </source>
</reference>
<protein>
    <submittedName>
        <fullName evidence="2">Uncharacterized protein</fullName>
    </submittedName>
</protein>
<dbReference type="EMBL" id="JASCZI010060855">
    <property type="protein sequence ID" value="MED6136404.1"/>
    <property type="molecule type" value="Genomic_DNA"/>
</dbReference>
<feature type="compositionally biased region" description="Low complexity" evidence="1">
    <location>
        <begin position="33"/>
        <end position="42"/>
    </location>
</feature>
<proteinExistence type="predicted"/>
<evidence type="ECO:0000313" key="3">
    <source>
        <dbReference type="Proteomes" id="UP001341840"/>
    </source>
</evidence>
<comment type="caution">
    <text evidence="2">The sequence shown here is derived from an EMBL/GenBank/DDBJ whole genome shotgun (WGS) entry which is preliminary data.</text>
</comment>
<name>A0ABU6SJ33_9FABA</name>
<dbReference type="Proteomes" id="UP001341840">
    <property type="component" value="Unassembled WGS sequence"/>
</dbReference>
<evidence type="ECO:0000313" key="2">
    <source>
        <dbReference type="EMBL" id="MED6136404.1"/>
    </source>
</evidence>
<sequence>MEEASSPYDRSKMMMMRINKSLKPKKAMRKSQTSSNTTNSINHPPVLKARLKRAAKLEVLLNAPFLVGNDNPLTWYYLGSDTLVEVLRIKKFAASVQVKRRGITKLSNAITACDIHMKNQR</sequence>